<sequence length="89" mass="9225">MAPIDDSDINKGETAEEKRQKQEIVKKKLIEESKKSKLLATLIGSIGGASVFAAGACLLFSIPIFGQLMFAAAGVGAAVGGYIANKLAN</sequence>
<dbReference type="WBParaSite" id="MhA1_Contig2005.frz3.gene4">
    <property type="protein sequence ID" value="MhA1_Contig2005.frz3.gene4"/>
    <property type="gene ID" value="MhA1_Contig2005.frz3.gene4"/>
</dbReference>
<evidence type="ECO:0000256" key="1">
    <source>
        <dbReference type="SAM" id="Phobius"/>
    </source>
</evidence>
<organism evidence="2 3">
    <name type="scientific">Meloidogyne hapla</name>
    <name type="common">Root-knot nematode worm</name>
    <dbReference type="NCBI Taxonomy" id="6305"/>
    <lineage>
        <taxon>Eukaryota</taxon>
        <taxon>Metazoa</taxon>
        <taxon>Ecdysozoa</taxon>
        <taxon>Nematoda</taxon>
        <taxon>Chromadorea</taxon>
        <taxon>Rhabditida</taxon>
        <taxon>Tylenchina</taxon>
        <taxon>Tylenchomorpha</taxon>
        <taxon>Tylenchoidea</taxon>
        <taxon>Meloidogynidae</taxon>
        <taxon>Meloidogyninae</taxon>
        <taxon>Meloidogyne</taxon>
    </lineage>
</organism>
<accession>A0A1I8BDN6</accession>
<name>A0A1I8BDN6_MELHA</name>
<feature type="transmembrane region" description="Helical" evidence="1">
    <location>
        <begin position="68"/>
        <end position="85"/>
    </location>
</feature>
<reference evidence="3" key="1">
    <citation type="submission" date="2016-11" db="UniProtKB">
        <authorList>
            <consortium name="WormBaseParasite"/>
        </authorList>
    </citation>
    <scope>IDENTIFICATION</scope>
</reference>
<proteinExistence type="predicted"/>
<evidence type="ECO:0000313" key="3">
    <source>
        <dbReference type="WBParaSite" id="MhA1_Contig2005.frz3.gene4"/>
    </source>
</evidence>
<keyword evidence="1" id="KW-0812">Transmembrane</keyword>
<dbReference type="Proteomes" id="UP000095281">
    <property type="component" value="Unplaced"/>
</dbReference>
<keyword evidence="1" id="KW-1133">Transmembrane helix</keyword>
<evidence type="ECO:0000313" key="2">
    <source>
        <dbReference type="Proteomes" id="UP000095281"/>
    </source>
</evidence>
<keyword evidence="1" id="KW-0472">Membrane</keyword>
<protein>
    <submittedName>
        <fullName evidence="3">Uncharacterized protein</fullName>
    </submittedName>
</protein>
<dbReference type="AlphaFoldDB" id="A0A1I8BDN6"/>
<feature type="transmembrane region" description="Helical" evidence="1">
    <location>
        <begin position="38"/>
        <end position="62"/>
    </location>
</feature>
<keyword evidence="2" id="KW-1185">Reference proteome</keyword>